<feature type="compositionally biased region" description="Basic residues" evidence="1">
    <location>
        <begin position="89"/>
        <end position="99"/>
    </location>
</feature>
<reference evidence="2 3" key="1">
    <citation type="submission" date="2023-01" db="EMBL/GenBank/DDBJ databases">
        <title>Analysis of 21 Apiospora genomes using comparative genomics revels a genus with tremendous synthesis potential of carbohydrate active enzymes and secondary metabolites.</title>
        <authorList>
            <person name="Sorensen T."/>
        </authorList>
    </citation>
    <scope>NUCLEOTIDE SEQUENCE [LARGE SCALE GENOMIC DNA]</scope>
    <source>
        <strain evidence="2 3">CBS 83171</strain>
    </source>
</reference>
<evidence type="ECO:0000313" key="3">
    <source>
        <dbReference type="Proteomes" id="UP001446871"/>
    </source>
</evidence>
<dbReference type="EMBL" id="JAQQWM010000009">
    <property type="protein sequence ID" value="KAK8046956.1"/>
    <property type="molecule type" value="Genomic_DNA"/>
</dbReference>
<dbReference type="Proteomes" id="UP001446871">
    <property type="component" value="Unassembled WGS sequence"/>
</dbReference>
<proteinExistence type="predicted"/>
<evidence type="ECO:0000256" key="1">
    <source>
        <dbReference type="SAM" id="MobiDB-lite"/>
    </source>
</evidence>
<feature type="compositionally biased region" description="Low complexity" evidence="1">
    <location>
        <begin position="19"/>
        <end position="38"/>
    </location>
</feature>
<accession>A0ABR1TM31</accession>
<evidence type="ECO:0000313" key="2">
    <source>
        <dbReference type="EMBL" id="KAK8046956.1"/>
    </source>
</evidence>
<feature type="region of interest" description="Disordered" evidence="1">
    <location>
        <begin position="1"/>
        <end position="99"/>
    </location>
</feature>
<sequence length="99" mass="10580">MRALTAPPMLREAPRSFDSPNPLARRASASRSPPFAASYKPMISSMRAGGLATRSTPPGWGTRQTRRPPAATPAARVPEGPRTDPARAGTRRRPGALLH</sequence>
<feature type="compositionally biased region" description="Low complexity" evidence="1">
    <location>
        <begin position="67"/>
        <end position="78"/>
    </location>
</feature>
<protein>
    <submittedName>
        <fullName evidence="2">Uncharacterized protein</fullName>
    </submittedName>
</protein>
<comment type="caution">
    <text evidence="2">The sequence shown here is derived from an EMBL/GenBank/DDBJ whole genome shotgun (WGS) entry which is preliminary data.</text>
</comment>
<keyword evidence="3" id="KW-1185">Reference proteome</keyword>
<gene>
    <name evidence="2" type="ORF">PG996_015020</name>
</gene>
<name>A0ABR1TM31_9PEZI</name>
<organism evidence="2 3">
    <name type="scientific">Apiospora saccharicola</name>
    <dbReference type="NCBI Taxonomy" id="335842"/>
    <lineage>
        <taxon>Eukaryota</taxon>
        <taxon>Fungi</taxon>
        <taxon>Dikarya</taxon>
        <taxon>Ascomycota</taxon>
        <taxon>Pezizomycotina</taxon>
        <taxon>Sordariomycetes</taxon>
        <taxon>Xylariomycetidae</taxon>
        <taxon>Amphisphaeriales</taxon>
        <taxon>Apiosporaceae</taxon>
        <taxon>Apiospora</taxon>
    </lineage>
</organism>